<evidence type="ECO:0000313" key="11">
    <source>
        <dbReference type="EMBL" id="MBD2844566.1"/>
    </source>
</evidence>
<evidence type="ECO:0000256" key="2">
    <source>
        <dbReference type="ARBA" id="ARBA00022490"/>
    </source>
</evidence>
<keyword evidence="7 8" id="KW-0030">Aminoacyl-tRNA synthetase</keyword>
<evidence type="ECO:0000259" key="10">
    <source>
        <dbReference type="PROSITE" id="PS50862"/>
    </source>
</evidence>
<dbReference type="EMBL" id="JACXIZ010000011">
    <property type="protein sequence ID" value="MBD2844566.1"/>
    <property type="molecule type" value="Genomic_DNA"/>
</dbReference>
<feature type="binding site" evidence="8">
    <location>
        <position position="490"/>
    </location>
    <ligand>
        <name>L-aspartate</name>
        <dbReference type="ChEBI" id="CHEBI:29991"/>
    </ligand>
</feature>
<dbReference type="SUPFAM" id="SSF55681">
    <property type="entry name" value="Class II aaRS and biotin synthetases"/>
    <property type="match status" value="1"/>
</dbReference>
<dbReference type="InterPro" id="IPR047090">
    <property type="entry name" value="AspRS_core"/>
</dbReference>
<dbReference type="InterPro" id="IPR002312">
    <property type="entry name" value="Asp/Asn-tRNA-synth_IIb"/>
</dbReference>
<feature type="binding site" evidence="8">
    <location>
        <position position="449"/>
    </location>
    <ligand>
        <name>L-aspartate</name>
        <dbReference type="ChEBI" id="CHEBI:29991"/>
    </ligand>
</feature>
<dbReference type="Pfam" id="PF02938">
    <property type="entry name" value="GAD"/>
    <property type="match status" value="1"/>
</dbReference>
<dbReference type="GO" id="GO:0140096">
    <property type="term" value="F:catalytic activity, acting on a protein"/>
    <property type="evidence" value="ECO:0007669"/>
    <property type="project" value="UniProtKB-ARBA"/>
</dbReference>
<dbReference type="GO" id="GO:0003676">
    <property type="term" value="F:nucleic acid binding"/>
    <property type="evidence" value="ECO:0007669"/>
    <property type="project" value="InterPro"/>
</dbReference>
<dbReference type="NCBIfam" id="NF001750">
    <property type="entry name" value="PRK00476.1"/>
    <property type="match status" value="1"/>
</dbReference>
<keyword evidence="12" id="KW-1185">Reference proteome</keyword>
<dbReference type="Proteomes" id="UP000621560">
    <property type="component" value="Unassembled WGS sequence"/>
</dbReference>
<dbReference type="GO" id="GO:0004815">
    <property type="term" value="F:aspartate-tRNA ligase activity"/>
    <property type="evidence" value="ECO:0007669"/>
    <property type="project" value="UniProtKB-UniRule"/>
</dbReference>
<name>A0A927BRH4_9BACL</name>
<dbReference type="InterPro" id="IPR004115">
    <property type="entry name" value="GAD-like_sf"/>
</dbReference>
<accession>A0A927BRH4</accession>
<evidence type="ECO:0000256" key="8">
    <source>
        <dbReference type="HAMAP-Rule" id="MF_00044"/>
    </source>
</evidence>
<dbReference type="InterPro" id="IPR004524">
    <property type="entry name" value="Asp-tRNA-ligase_1"/>
</dbReference>
<comment type="catalytic activity">
    <reaction evidence="8">
        <text>tRNA(Asp) + L-aspartate + ATP = L-aspartyl-tRNA(Asp) + AMP + diphosphate</text>
        <dbReference type="Rhea" id="RHEA:19649"/>
        <dbReference type="Rhea" id="RHEA-COMP:9660"/>
        <dbReference type="Rhea" id="RHEA-COMP:9678"/>
        <dbReference type="ChEBI" id="CHEBI:29991"/>
        <dbReference type="ChEBI" id="CHEBI:30616"/>
        <dbReference type="ChEBI" id="CHEBI:33019"/>
        <dbReference type="ChEBI" id="CHEBI:78442"/>
        <dbReference type="ChEBI" id="CHEBI:78516"/>
        <dbReference type="ChEBI" id="CHEBI:456215"/>
        <dbReference type="EC" id="6.1.1.12"/>
    </reaction>
</comment>
<sequence>MIAKTHDCGRVTKAEVGQTVVLNGWVQRRRDLGGVLFIDLRDRSGIMQIVFNPDFSGEALAIGDRARSEYVLAVKGTVVERDPETFNPNLETGEIEVRVTEIEIMNAAKTPPFPIEDGVEVDESLRLKYRYLDLRRPEMQQTLRLRSKAAKVFRDFLDGEGFLEVETPILTKSTPEGARDYLVPSRVHPEEFFALPQSPQIFKQLLMVGGLERYYQIARCFRDEDLRADRQPEFTQVDIETSFLSQDQVLELMERLVGELMARTVGVTIEAPLQRITYADAIHKYGSDKPDLRFGLELRDITDLVAGSDVKVFANVAGSGGVIKALNAKGCATWSRKELDDLQPFAARYGGKGLAWVTVKEGEWRGPIVKFFKPEEIAALTERLEVEEGDLLLFSADKLKVVADVLGNLRLKVGKQLGLIDESAFKFAWVVDFPLLGWDEEAKRYVAEHHPFARPHDDDLHLFDSDPGQIRAQAYDLVLNGYEVGGGSMRIYRREVQEKMFAALGFTPEEAHAQFGFLLDAFEYGTPPHGGIAFGFDRLVMLLSGRTNLRETIAFPKTQSASDLMVDAPSQVEAAQLEQLHVRTVPKPQTKQQAGGPAPAAQTSVKDGV</sequence>
<dbReference type="AlphaFoldDB" id="A0A927BRH4"/>
<dbReference type="PRINTS" id="PR01042">
    <property type="entry name" value="TRNASYNTHASP"/>
</dbReference>
<evidence type="ECO:0000313" key="12">
    <source>
        <dbReference type="Proteomes" id="UP000621560"/>
    </source>
</evidence>
<feature type="domain" description="Aminoacyl-transfer RNA synthetases class-II family profile" evidence="10">
    <location>
        <begin position="143"/>
        <end position="556"/>
    </location>
</feature>
<evidence type="ECO:0000256" key="5">
    <source>
        <dbReference type="ARBA" id="ARBA00022840"/>
    </source>
</evidence>
<dbReference type="InterPro" id="IPR004364">
    <property type="entry name" value="Aa-tRNA-synt_II"/>
</dbReference>
<dbReference type="NCBIfam" id="TIGR00459">
    <property type="entry name" value="aspS_bact"/>
    <property type="match status" value="1"/>
</dbReference>
<dbReference type="Pfam" id="PF00152">
    <property type="entry name" value="tRNA-synt_2"/>
    <property type="match status" value="1"/>
</dbReference>
<dbReference type="CDD" id="cd00777">
    <property type="entry name" value="AspRS_core"/>
    <property type="match status" value="1"/>
</dbReference>
<evidence type="ECO:0000256" key="3">
    <source>
        <dbReference type="ARBA" id="ARBA00022598"/>
    </source>
</evidence>
<dbReference type="InterPro" id="IPR006195">
    <property type="entry name" value="aa-tRNA-synth_II"/>
</dbReference>
<dbReference type="InterPro" id="IPR045864">
    <property type="entry name" value="aa-tRNA-synth_II/BPL/LPL"/>
</dbReference>
<reference evidence="11" key="1">
    <citation type="submission" date="2020-09" db="EMBL/GenBank/DDBJ databases">
        <title>A novel bacterium of genus Paenibacillus, isolated from South China Sea.</title>
        <authorList>
            <person name="Huang H."/>
            <person name="Mo K."/>
            <person name="Hu Y."/>
        </authorList>
    </citation>
    <scope>NUCLEOTIDE SEQUENCE</scope>
    <source>
        <strain evidence="11">IB182496</strain>
    </source>
</reference>
<keyword evidence="4 8" id="KW-0547">Nucleotide-binding</keyword>
<feature type="compositionally biased region" description="Low complexity" evidence="9">
    <location>
        <begin position="588"/>
        <end position="603"/>
    </location>
</feature>
<dbReference type="Gene3D" id="2.40.50.140">
    <property type="entry name" value="Nucleic acid-binding proteins"/>
    <property type="match status" value="1"/>
</dbReference>
<keyword evidence="2 8" id="KW-0963">Cytoplasm</keyword>
<evidence type="ECO:0000256" key="1">
    <source>
        <dbReference type="ARBA" id="ARBA00006303"/>
    </source>
</evidence>
<organism evidence="11 12">
    <name type="scientific">Paenibacillus sabuli</name>
    <dbReference type="NCBI Taxonomy" id="2772509"/>
    <lineage>
        <taxon>Bacteria</taxon>
        <taxon>Bacillati</taxon>
        <taxon>Bacillota</taxon>
        <taxon>Bacilli</taxon>
        <taxon>Bacillales</taxon>
        <taxon>Paenibacillaceae</taxon>
        <taxon>Paenibacillus</taxon>
    </lineage>
</organism>
<dbReference type="EC" id="6.1.1.12" evidence="8"/>
<feature type="binding site" evidence="8">
    <location>
        <position position="231"/>
    </location>
    <ligand>
        <name>ATP</name>
        <dbReference type="ChEBI" id="CHEBI:30616"/>
    </ligand>
</feature>
<dbReference type="GO" id="GO:0005524">
    <property type="term" value="F:ATP binding"/>
    <property type="evidence" value="ECO:0007669"/>
    <property type="project" value="UniProtKB-UniRule"/>
</dbReference>
<comment type="caution">
    <text evidence="11">The sequence shown here is derived from an EMBL/GenBank/DDBJ whole genome shotgun (WGS) entry which is preliminary data.</text>
</comment>
<dbReference type="PANTHER" id="PTHR22594">
    <property type="entry name" value="ASPARTYL/LYSYL-TRNA SYNTHETASE"/>
    <property type="match status" value="1"/>
</dbReference>
<comment type="caution">
    <text evidence="8">Lacks conserved residue(s) required for the propagation of feature annotation.</text>
</comment>
<dbReference type="PROSITE" id="PS50862">
    <property type="entry name" value="AA_TRNA_LIGASE_II"/>
    <property type="match status" value="1"/>
</dbReference>
<feature type="binding site" evidence="8">
    <location>
        <begin position="222"/>
        <end position="224"/>
    </location>
    <ligand>
        <name>ATP</name>
        <dbReference type="ChEBI" id="CHEBI:30616"/>
    </ligand>
</feature>
<comment type="similarity">
    <text evidence="1 8">Belongs to the class-II aminoacyl-tRNA synthetase family. Type 1 subfamily.</text>
</comment>
<proteinExistence type="inferred from homology"/>
<dbReference type="HAMAP" id="MF_00044">
    <property type="entry name" value="Asp_tRNA_synth_type1"/>
    <property type="match status" value="1"/>
</dbReference>
<dbReference type="GO" id="GO:0005737">
    <property type="term" value="C:cytoplasm"/>
    <property type="evidence" value="ECO:0007669"/>
    <property type="project" value="UniProtKB-SubCell"/>
</dbReference>
<comment type="subunit">
    <text evidence="8">Homodimer.</text>
</comment>
<dbReference type="InterPro" id="IPR047089">
    <property type="entry name" value="Asp-tRNA-ligase_1_N"/>
</dbReference>
<dbReference type="PANTHER" id="PTHR22594:SF5">
    <property type="entry name" value="ASPARTATE--TRNA LIGASE, MITOCHONDRIAL"/>
    <property type="match status" value="1"/>
</dbReference>
<dbReference type="CDD" id="cd04317">
    <property type="entry name" value="EcAspRS_like_N"/>
    <property type="match status" value="1"/>
</dbReference>
<dbReference type="Gene3D" id="3.30.1360.30">
    <property type="entry name" value="GAD-like domain"/>
    <property type="match status" value="1"/>
</dbReference>
<dbReference type="SUPFAM" id="SSF55261">
    <property type="entry name" value="GAD domain-like"/>
    <property type="match status" value="1"/>
</dbReference>
<dbReference type="InterPro" id="IPR029351">
    <property type="entry name" value="GAD_dom"/>
</dbReference>
<dbReference type="Pfam" id="PF01336">
    <property type="entry name" value="tRNA_anti-codon"/>
    <property type="match status" value="1"/>
</dbReference>
<protein>
    <recommendedName>
        <fullName evidence="8">Aspartate--tRNA ligase</fullName>
        <ecNumber evidence="8">6.1.1.12</ecNumber>
    </recommendedName>
    <alternativeName>
        <fullName evidence="8">Aspartyl-tRNA synthetase</fullName>
        <shortName evidence="8">AspRS</shortName>
    </alternativeName>
</protein>
<dbReference type="RefSeq" id="WP_190915348.1">
    <property type="nucleotide sequence ID" value="NZ_JACXIZ010000011.1"/>
</dbReference>
<dbReference type="InterPro" id="IPR012340">
    <property type="entry name" value="NA-bd_OB-fold"/>
</dbReference>
<dbReference type="GO" id="GO:0006422">
    <property type="term" value="P:aspartyl-tRNA aminoacylation"/>
    <property type="evidence" value="ECO:0007669"/>
    <property type="project" value="UniProtKB-UniRule"/>
</dbReference>
<dbReference type="GO" id="GO:0016740">
    <property type="term" value="F:transferase activity"/>
    <property type="evidence" value="ECO:0007669"/>
    <property type="project" value="UniProtKB-ARBA"/>
</dbReference>
<evidence type="ECO:0000256" key="4">
    <source>
        <dbReference type="ARBA" id="ARBA00022741"/>
    </source>
</evidence>
<feature type="region of interest" description="Disordered" evidence="9">
    <location>
        <begin position="586"/>
        <end position="609"/>
    </location>
</feature>
<dbReference type="Gene3D" id="3.30.930.10">
    <property type="entry name" value="Bira Bifunctional Protein, Domain 2"/>
    <property type="match status" value="1"/>
</dbReference>
<comment type="function">
    <text evidence="8">Catalyzes the attachment of L-aspartate to tRNA(Asp) in a two-step reaction: L-aspartate is first activated by ATP to form Asp-AMP and then transferred to the acceptor end of tRNA(Asp).</text>
</comment>
<feature type="binding site" evidence="8">
    <location>
        <begin position="535"/>
        <end position="538"/>
    </location>
    <ligand>
        <name>ATP</name>
        <dbReference type="ChEBI" id="CHEBI:30616"/>
    </ligand>
</feature>
<keyword evidence="3 8" id="KW-0436">Ligase</keyword>
<evidence type="ECO:0000256" key="7">
    <source>
        <dbReference type="ARBA" id="ARBA00023146"/>
    </source>
</evidence>
<evidence type="ECO:0000256" key="6">
    <source>
        <dbReference type="ARBA" id="ARBA00022917"/>
    </source>
</evidence>
<feature type="binding site" evidence="8">
    <location>
        <position position="176"/>
    </location>
    <ligand>
        <name>L-aspartate</name>
        <dbReference type="ChEBI" id="CHEBI:29991"/>
    </ligand>
</feature>
<keyword evidence="6 8" id="KW-0648">Protein biosynthesis</keyword>
<dbReference type="SUPFAM" id="SSF50249">
    <property type="entry name" value="Nucleic acid-binding proteins"/>
    <property type="match status" value="1"/>
</dbReference>
<gene>
    <name evidence="8 11" type="primary">aspS</name>
    <name evidence="11" type="ORF">IDH44_05145</name>
</gene>
<keyword evidence="5 8" id="KW-0067">ATP-binding</keyword>
<feature type="region of interest" description="Aspartate" evidence="8">
    <location>
        <begin position="200"/>
        <end position="203"/>
    </location>
</feature>
<feature type="binding site" evidence="8">
    <location>
        <position position="222"/>
    </location>
    <ligand>
        <name>L-aspartate</name>
        <dbReference type="ChEBI" id="CHEBI:29991"/>
    </ligand>
</feature>
<evidence type="ECO:0000256" key="9">
    <source>
        <dbReference type="SAM" id="MobiDB-lite"/>
    </source>
</evidence>
<feature type="binding site" evidence="8">
    <location>
        <position position="483"/>
    </location>
    <ligand>
        <name>ATP</name>
        <dbReference type="ChEBI" id="CHEBI:30616"/>
    </ligand>
</feature>
<dbReference type="InterPro" id="IPR004365">
    <property type="entry name" value="NA-bd_OB_tRNA"/>
</dbReference>
<comment type="subcellular location">
    <subcellularLocation>
        <location evidence="8">Cytoplasm</location>
    </subcellularLocation>
</comment>